<name>A0A380BWC2_9GAMM</name>
<dbReference type="Proteomes" id="UP000254069">
    <property type="component" value="Unassembled WGS sequence"/>
</dbReference>
<comment type="function">
    <text evidence="4">Chaperone for NapA, the catalytic subunit of the periplasmic nitrate reductase. It binds directly and specifically to the twin-arginine signal peptide of NapA, preventing premature interaction with the Tat translocase and premature export.</text>
</comment>
<evidence type="ECO:0000256" key="3">
    <source>
        <dbReference type="ARBA" id="ARBA00023186"/>
    </source>
</evidence>
<evidence type="ECO:0000313" key="5">
    <source>
        <dbReference type="EMBL" id="BCV44981.1"/>
    </source>
</evidence>
<accession>A0A380BWC2</accession>
<evidence type="ECO:0000256" key="4">
    <source>
        <dbReference type="HAMAP-Rule" id="MF_02200"/>
    </source>
</evidence>
<comment type="subcellular location">
    <subcellularLocation>
        <location evidence="1 4">Cytoplasm</location>
    </subcellularLocation>
</comment>
<dbReference type="HAMAP" id="MF_02200">
    <property type="entry name" value="NapD"/>
    <property type="match status" value="1"/>
</dbReference>
<dbReference type="Gene3D" id="3.30.70.920">
    <property type="match status" value="1"/>
</dbReference>
<dbReference type="PANTHER" id="PTHR38603:SF1">
    <property type="entry name" value="CHAPERONE NAPD"/>
    <property type="match status" value="1"/>
</dbReference>
<dbReference type="GeneID" id="93809092"/>
<dbReference type="PANTHER" id="PTHR38603">
    <property type="entry name" value="CHAPERONE NAPD"/>
    <property type="match status" value="1"/>
</dbReference>
<keyword evidence="2 4" id="KW-0963">Cytoplasm</keyword>
<dbReference type="RefSeq" id="WP_025009644.1">
    <property type="nucleotide sequence ID" value="NZ_AP024612.1"/>
</dbReference>
<organism evidence="6 7">
    <name type="scientific">Shewanella algae</name>
    <dbReference type="NCBI Taxonomy" id="38313"/>
    <lineage>
        <taxon>Bacteria</taxon>
        <taxon>Pseudomonadati</taxon>
        <taxon>Pseudomonadota</taxon>
        <taxon>Gammaproteobacteria</taxon>
        <taxon>Alteromonadales</taxon>
        <taxon>Shewanellaceae</taxon>
        <taxon>Shewanella</taxon>
    </lineage>
</organism>
<dbReference type="EMBL" id="UGYO01000002">
    <property type="protein sequence ID" value="SUJ08307.1"/>
    <property type="molecule type" value="Genomic_DNA"/>
</dbReference>
<evidence type="ECO:0000313" key="6">
    <source>
        <dbReference type="EMBL" id="SUJ08307.1"/>
    </source>
</evidence>
<dbReference type="GO" id="GO:0005048">
    <property type="term" value="F:signal sequence binding"/>
    <property type="evidence" value="ECO:0007669"/>
    <property type="project" value="UniProtKB-UniRule"/>
</dbReference>
<dbReference type="AlphaFoldDB" id="A0A380BWC2"/>
<comment type="similarity">
    <text evidence="4">Belongs to the NapD family.</text>
</comment>
<dbReference type="KEGG" id="salg:BS332_17260"/>
<keyword evidence="3 4" id="KW-0143">Chaperone</keyword>
<dbReference type="GO" id="GO:0051224">
    <property type="term" value="P:negative regulation of protein transport"/>
    <property type="evidence" value="ECO:0007669"/>
    <property type="project" value="UniProtKB-UniRule"/>
</dbReference>
<dbReference type="Pfam" id="PF03927">
    <property type="entry name" value="NapD"/>
    <property type="match status" value="1"/>
</dbReference>
<reference evidence="6 7" key="1">
    <citation type="submission" date="2018-06" db="EMBL/GenBank/DDBJ databases">
        <authorList>
            <consortium name="Pathogen Informatics"/>
            <person name="Doyle S."/>
        </authorList>
    </citation>
    <scope>NUCLEOTIDE SEQUENCE [LARGE SCALE GENOMIC DNA]</scope>
    <source>
        <strain evidence="6 7">NCTC10738</strain>
    </source>
</reference>
<keyword evidence="7" id="KW-1185">Reference proteome</keyword>
<gene>
    <name evidence="6" type="primary">napD_2</name>
    <name evidence="4" type="synonym">napD</name>
    <name evidence="6" type="ORF">NCTC10738_04078</name>
    <name evidence="5" type="ORF">TUM17379_19990</name>
</gene>
<proteinExistence type="inferred from homology"/>
<reference evidence="5" key="2">
    <citation type="submission" date="2021-05" db="EMBL/GenBank/DDBJ databases">
        <title>Molecular characterization for Shewanella algae harboring chromosomal blaOXA-55-like strains isolated from clinical and environment sample.</title>
        <authorList>
            <person name="Ohama Y."/>
            <person name="Aoki K."/>
            <person name="Harada S."/>
            <person name="Moriya K."/>
            <person name="Ishii Y."/>
            <person name="Tateda K."/>
        </authorList>
    </citation>
    <scope>NUCLEOTIDE SEQUENCE</scope>
    <source>
        <strain evidence="5">TUM17379</strain>
    </source>
</reference>
<evidence type="ECO:0000256" key="2">
    <source>
        <dbReference type="ARBA" id="ARBA00022490"/>
    </source>
</evidence>
<evidence type="ECO:0000256" key="1">
    <source>
        <dbReference type="ARBA" id="ARBA00004496"/>
    </source>
</evidence>
<protein>
    <recommendedName>
        <fullName evidence="4">Chaperone NapD</fullName>
    </recommendedName>
    <alternativeName>
        <fullName evidence="4">NapA signal peptide-binding chaperone NapD</fullName>
    </alternativeName>
</protein>
<dbReference type="InterPro" id="IPR005623">
    <property type="entry name" value="Chaperone_NapD_NO3_reduct"/>
</dbReference>
<evidence type="ECO:0000313" key="7">
    <source>
        <dbReference type="Proteomes" id="UP000254069"/>
    </source>
</evidence>
<dbReference type="Proteomes" id="UP000825078">
    <property type="component" value="Chromosome"/>
</dbReference>
<dbReference type="GO" id="GO:0005737">
    <property type="term" value="C:cytoplasm"/>
    <property type="evidence" value="ECO:0007669"/>
    <property type="project" value="UniProtKB-SubCell"/>
</dbReference>
<sequence length="85" mass="9426">MSRELHVSSLILQVMPPKMASVRQQILSFGNAELSVNDESKLVVVLEGPTEQAILATMDKINALKGVISTAMVYHQCEQLEEEEQ</sequence>
<dbReference type="EMBL" id="AP024613">
    <property type="protein sequence ID" value="BCV44981.1"/>
    <property type="molecule type" value="Genomic_DNA"/>
</dbReference>
<comment type="subunit">
    <text evidence="4">Interacts with the cytoplasmic NapA precursor.</text>
</comment>